<dbReference type="GO" id="GO:0005829">
    <property type="term" value="C:cytosol"/>
    <property type="evidence" value="ECO:0007669"/>
    <property type="project" value="TreeGrafter"/>
</dbReference>
<dbReference type="InterPro" id="IPR050523">
    <property type="entry name" value="AKR_Detox_Biosynth"/>
</dbReference>
<protein>
    <submittedName>
        <fullName evidence="2">Aldo/keto reductase</fullName>
    </submittedName>
</protein>
<dbReference type="Pfam" id="PF00248">
    <property type="entry name" value="Aldo_ket_red"/>
    <property type="match status" value="1"/>
</dbReference>
<dbReference type="Gene3D" id="3.20.20.100">
    <property type="entry name" value="NADP-dependent oxidoreductase domain"/>
    <property type="match status" value="1"/>
</dbReference>
<dbReference type="AlphaFoldDB" id="A0A2J1DXA6"/>
<evidence type="ECO:0000259" key="1">
    <source>
        <dbReference type="Pfam" id="PF00248"/>
    </source>
</evidence>
<dbReference type="PANTHER" id="PTHR43364:SF1">
    <property type="entry name" value="OXIDOREDUCTASE YDHF"/>
    <property type="match status" value="1"/>
</dbReference>
<comment type="caution">
    <text evidence="2">The sequence shown here is derived from an EMBL/GenBank/DDBJ whole genome shotgun (WGS) entry which is preliminary data.</text>
</comment>
<reference evidence="2 3" key="1">
    <citation type="journal article" date="2017" name="FEMS Microbiol. Ecol.">
        <title>Reconstructed genomes of novel Dehalococcoides mccartyi strains from 1,2,3,4-tetrachlorodibenzo-p-dioxin-dechlorinating enrichment cultures reveal divergent reductive dehalogenase gene profiles.</title>
        <authorList>
            <person name="Dam H.T."/>
            <person name="Vollmers J."/>
            <person name="Kaster A.K."/>
            <person name="Haggblom M.M."/>
        </authorList>
    </citation>
    <scope>NUCLEOTIDE SEQUENCE [LARGE SCALE GENOMIC DNA]</scope>
    <source>
        <strain evidence="2 3">H1-3-2.001</strain>
    </source>
</reference>
<name>A0A2J1DXA6_9CHLR</name>
<feature type="domain" description="NADP-dependent oxidoreductase" evidence="1">
    <location>
        <begin position="2"/>
        <end position="253"/>
    </location>
</feature>
<dbReference type="SUPFAM" id="SSF51430">
    <property type="entry name" value="NAD(P)-linked oxidoreductase"/>
    <property type="match status" value="1"/>
</dbReference>
<sequence length="255" mass="28255">AYGMGQSEEALAEALKQAGIQPGECFIATKWQPTLRFASSIKTLLPMREGFLNPYKVDLYQVHFPGLFASIDAQMDNMAALYKEGRIRAIGVSNFNASQMRIAQKRLNEHGLSLASNQVRYNLLDRQIETNGVLETARELGISLLAYSPLGMGILSGKYQRNPEYLQQVPFIRRKSIRRALEKSMPIIAKLSEIAGRYSADIAQVALAWVIYGQGDTVFAIAGASTPVQARENLKALDIKLTTAEIAELNKVSRF</sequence>
<dbReference type="EMBL" id="PHFD01000175">
    <property type="protein sequence ID" value="PKH46768.1"/>
    <property type="molecule type" value="Genomic_DNA"/>
</dbReference>
<dbReference type="PANTHER" id="PTHR43364">
    <property type="entry name" value="NADH-SPECIFIC METHYLGLYOXAL REDUCTASE-RELATED"/>
    <property type="match status" value="1"/>
</dbReference>
<dbReference type="InterPro" id="IPR023210">
    <property type="entry name" value="NADP_OxRdtase_dom"/>
</dbReference>
<dbReference type="GO" id="GO:0016491">
    <property type="term" value="F:oxidoreductase activity"/>
    <property type="evidence" value="ECO:0007669"/>
    <property type="project" value="InterPro"/>
</dbReference>
<evidence type="ECO:0000313" key="2">
    <source>
        <dbReference type="EMBL" id="PKH46768.1"/>
    </source>
</evidence>
<accession>A0A2J1DXA6</accession>
<organism evidence="2 3">
    <name type="scientific">Dehalococcoides mccartyi</name>
    <dbReference type="NCBI Taxonomy" id="61435"/>
    <lineage>
        <taxon>Bacteria</taxon>
        <taxon>Bacillati</taxon>
        <taxon>Chloroflexota</taxon>
        <taxon>Dehalococcoidia</taxon>
        <taxon>Dehalococcoidales</taxon>
        <taxon>Dehalococcoidaceae</taxon>
        <taxon>Dehalococcoides</taxon>
    </lineage>
</organism>
<dbReference type="InterPro" id="IPR018170">
    <property type="entry name" value="Aldo/ket_reductase_CS"/>
</dbReference>
<evidence type="ECO:0000313" key="3">
    <source>
        <dbReference type="Proteomes" id="UP000233649"/>
    </source>
</evidence>
<dbReference type="Proteomes" id="UP000233649">
    <property type="component" value="Unassembled WGS sequence"/>
</dbReference>
<proteinExistence type="predicted"/>
<feature type="non-terminal residue" evidence="2">
    <location>
        <position position="1"/>
    </location>
</feature>
<dbReference type="InterPro" id="IPR036812">
    <property type="entry name" value="NAD(P)_OxRdtase_dom_sf"/>
</dbReference>
<gene>
    <name evidence="2" type="ORF">CVH13_00924</name>
</gene>
<dbReference type="PROSITE" id="PS00062">
    <property type="entry name" value="ALDOKETO_REDUCTASE_2"/>
    <property type="match status" value="1"/>
</dbReference>